<sequence length="42" mass="4898">MHQLKQKQHCHRGHKGRVGEGGRQRERERVSVCLRVCVCVSE</sequence>
<evidence type="ECO:0000313" key="2">
    <source>
        <dbReference type="EMBL" id="JAH03255.1"/>
    </source>
</evidence>
<dbReference type="EMBL" id="GBXM01105322">
    <property type="protein sequence ID" value="JAH03255.1"/>
    <property type="molecule type" value="Transcribed_RNA"/>
</dbReference>
<organism evidence="2">
    <name type="scientific">Anguilla anguilla</name>
    <name type="common">European freshwater eel</name>
    <name type="synonym">Muraena anguilla</name>
    <dbReference type="NCBI Taxonomy" id="7936"/>
    <lineage>
        <taxon>Eukaryota</taxon>
        <taxon>Metazoa</taxon>
        <taxon>Chordata</taxon>
        <taxon>Craniata</taxon>
        <taxon>Vertebrata</taxon>
        <taxon>Euteleostomi</taxon>
        <taxon>Actinopterygii</taxon>
        <taxon>Neopterygii</taxon>
        <taxon>Teleostei</taxon>
        <taxon>Anguilliformes</taxon>
        <taxon>Anguillidae</taxon>
        <taxon>Anguilla</taxon>
    </lineage>
</organism>
<dbReference type="AlphaFoldDB" id="A0A0E9PGR7"/>
<name>A0A0E9PGR7_ANGAN</name>
<feature type="compositionally biased region" description="Basic and acidic residues" evidence="1">
    <location>
        <begin position="17"/>
        <end position="27"/>
    </location>
</feature>
<evidence type="ECO:0000256" key="1">
    <source>
        <dbReference type="SAM" id="MobiDB-lite"/>
    </source>
</evidence>
<feature type="region of interest" description="Disordered" evidence="1">
    <location>
        <begin position="1"/>
        <end position="27"/>
    </location>
</feature>
<feature type="compositionally biased region" description="Basic residues" evidence="1">
    <location>
        <begin position="1"/>
        <end position="16"/>
    </location>
</feature>
<protein>
    <submittedName>
        <fullName evidence="2">Uncharacterized protein</fullName>
    </submittedName>
</protein>
<reference evidence="2" key="1">
    <citation type="submission" date="2014-11" db="EMBL/GenBank/DDBJ databases">
        <authorList>
            <person name="Amaro Gonzalez C."/>
        </authorList>
    </citation>
    <scope>NUCLEOTIDE SEQUENCE</scope>
</reference>
<reference evidence="2" key="2">
    <citation type="journal article" date="2015" name="Fish Shellfish Immunol.">
        <title>Early steps in the European eel (Anguilla anguilla)-Vibrio vulnificus interaction in the gills: Role of the RtxA13 toxin.</title>
        <authorList>
            <person name="Callol A."/>
            <person name="Pajuelo D."/>
            <person name="Ebbesson L."/>
            <person name="Teles M."/>
            <person name="MacKenzie S."/>
            <person name="Amaro C."/>
        </authorList>
    </citation>
    <scope>NUCLEOTIDE SEQUENCE</scope>
</reference>
<accession>A0A0E9PGR7</accession>
<proteinExistence type="predicted"/>